<protein>
    <submittedName>
        <fullName evidence="3">Putative rna interference and silencing protein</fullName>
    </submittedName>
</protein>
<dbReference type="InterPro" id="IPR036397">
    <property type="entry name" value="RNaseH_sf"/>
</dbReference>
<sequence>MSGNDRGGGRRGGGNRGDGTRGSGGMGRGNRGGSDRGYDSRGGGYRGRSDRGRGGGRDRGDRGGRGRGGHGDETPRPGEELYLGINGRGPPSLDLNVATTEEETQRAIRNGSFSTSDIFPLRPSFCLGDGGGGGGGHGALVLWANYFKVKLESKAFFVYEVQILPSTSLKLRTLLIKQMLKVPHFRALGHTVATDYASNLVTTAALKETIIGGISLSSHEGNADRLSYNIQLTKKGEFDTQEFIQYLSSTTTMVDYLQKAEMIQALNIIVGHHPKSDEEVYNDGHNQYFTERGDNIDLGGGVFAVRGCFTSVRPATSRCLVNVQLKHLAVVAPQSQALTEVMNSWRAYRNRGNDMAGLSNFLKGLRVKLSHLQQQPKGDAITKVLQGLANPADRHNRGPHPPLVTGRVASAVSFWWDEKQGYVTVQEYYKTKYNTVIATESLVVKTLKGDQTCYFPEEVCIVVPQTYKRRILGEQSSNMIKFALRYPSRTAKSITQDSLKIVGFRPNNETIKGFGLHVDNEMITVPARILNSPLLTYGRGRTETKHGGWIINKSTRFVEGITLRDNEWGILQIQTHSGAPQWLTEQQMQDCVIKPFQDCLRYRGVTCGSPTYQDPITIEDQQIKLERSFRKLVTDKVKLALVILQDSDTSTYNMVKSLADLQQGVGLHTICILSSVKYKKENQIIQYFTNLSLKVNLKLGGVNHTLSIEKLGIIHGNKTMVVGIDVTHPSPGSKTKATKRDNVVAPSIAGMVASIDDQLAQWPASIKIQSPRQEMVQELTEMLKRHLNLWKERHRELPHNILVYRDGVSEGQYQHVLDTELPQLRTACVDLYPSTSTKANLPRISIIVVGKRHNTRFFPTELDENRVDMRSFNPVSGTVVERGVTEARKWEFFMQSHTALKGTARPAHYIVIHDEIFRKLCPDPATAVQELTYNLCYTFGRAAKAISVVPPARYADLVCDRARRYLGSLMEKDQDWDDENSSPAGEGGGPPPNHPSGDAAIAGPSNSKKSGLTGKGSRSSTPKADSRGLSTSSWASIASGSRKPSPAAPSSTPSKQQSSSSRPSAKPTNPPKPTDSNKKPRLDKGKGKETTPSQPFLPAKPIAPVRSSTSDKPVHEGGSLFGSMKKSESETTPILPPDPNPNPLRRSGTEPHVDEQLPDEAAIRIHRSLLHSMFYI</sequence>
<evidence type="ECO:0000259" key="2">
    <source>
        <dbReference type="PROSITE" id="PS50822"/>
    </source>
</evidence>
<dbReference type="Gene3D" id="2.170.260.10">
    <property type="entry name" value="paz domain"/>
    <property type="match status" value="1"/>
</dbReference>
<dbReference type="Gene3D" id="3.30.420.10">
    <property type="entry name" value="Ribonuclease H-like superfamily/Ribonuclease H"/>
    <property type="match status" value="1"/>
</dbReference>
<dbReference type="InterPro" id="IPR032474">
    <property type="entry name" value="Argonaute_N"/>
</dbReference>
<evidence type="ECO:0000313" key="4">
    <source>
        <dbReference type="Proteomes" id="UP000053317"/>
    </source>
</evidence>
<dbReference type="GO" id="GO:0003676">
    <property type="term" value="F:nucleic acid binding"/>
    <property type="evidence" value="ECO:0007669"/>
    <property type="project" value="InterPro"/>
</dbReference>
<dbReference type="EMBL" id="LCWF01000034">
    <property type="protein sequence ID" value="KKY26743.1"/>
    <property type="molecule type" value="Genomic_DNA"/>
</dbReference>
<dbReference type="InterPro" id="IPR045246">
    <property type="entry name" value="Piwi_ago-like"/>
</dbReference>
<dbReference type="InterPro" id="IPR012337">
    <property type="entry name" value="RNaseH-like_sf"/>
</dbReference>
<dbReference type="CDD" id="cd04657">
    <property type="entry name" value="Piwi_ago-like"/>
    <property type="match status" value="1"/>
</dbReference>
<name>A0A0G2GU01_PHACM</name>
<gene>
    <name evidence="3" type="ORF">UCRPC4_g01434</name>
</gene>
<feature type="compositionally biased region" description="Basic and acidic residues" evidence="1">
    <location>
        <begin position="1075"/>
        <end position="1089"/>
    </location>
</feature>
<dbReference type="SMART" id="SM00950">
    <property type="entry name" value="Piwi"/>
    <property type="match status" value="1"/>
</dbReference>
<feature type="region of interest" description="Disordered" evidence="1">
    <location>
        <begin position="1"/>
        <end position="90"/>
    </location>
</feature>
<dbReference type="SUPFAM" id="SSF53098">
    <property type="entry name" value="Ribonuclease H-like"/>
    <property type="match status" value="1"/>
</dbReference>
<evidence type="ECO:0000256" key="1">
    <source>
        <dbReference type="SAM" id="MobiDB-lite"/>
    </source>
</evidence>
<dbReference type="InterPro" id="IPR014811">
    <property type="entry name" value="ArgoL1"/>
</dbReference>
<dbReference type="Pfam" id="PF16488">
    <property type="entry name" value="ArgoL2"/>
    <property type="match status" value="1"/>
</dbReference>
<dbReference type="InterPro" id="IPR032472">
    <property type="entry name" value="ArgoL2"/>
</dbReference>
<dbReference type="AlphaFoldDB" id="A0A0G2GU01"/>
<evidence type="ECO:0000313" key="3">
    <source>
        <dbReference type="EMBL" id="KKY26743.1"/>
    </source>
</evidence>
<reference evidence="3 4" key="2">
    <citation type="submission" date="2015-05" db="EMBL/GenBank/DDBJ databases">
        <authorList>
            <person name="Morales-Cruz A."/>
            <person name="Amrine K.C."/>
            <person name="Cantu D."/>
        </authorList>
    </citation>
    <scope>NUCLEOTIDE SEQUENCE [LARGE SCALE GENOMIC DNA]</scope>
    <source>
        <strain evidence="3">UCRPC4</strain>
    </source>
</reference>
<reference evidence="3 4" key="1">
    <citation type="submission" date="2015-05" db="EMBL/GenBank/DDBJ databases">
        <title>Distinctive expansion of gene families associated with plant cell wall degradation and secondary metabolism in the genomes of grapevine trunk pathogens.</title>
        <authorList>
            <person name="Lawrence D.P."/>
            <person name="Travadon R."/>
            <person name="Rolshausen P.E."/>
            <person name="Baumgartner K."/>
        </authorList>
    </citation>
    <scope>NUCLEOTIDE SEQUENCE [LARGE SCALE GENOMIC DNA]</scope>
    <source>
        <strain evidence="3">UCRPC4</strain>
    </source>
</reference>
<dbReference type="InterPro" id="IPR036085">
    <property type="entry name" value="PAZ_dom_sf"/>
</dbReference>
<dbReference type="OrthoDB" id="10252740at2759"/>
<dbReference type="Pfam" id="PF08699">
    <property type="entry name" value="ArgoL1"/>
    <property type="match status" value="1"/>
</dbReference>
<feature type="compositionally biased region" description="Basic and acidic residues" evidence="1">
    <location>
        <begin position="47"/>
        <end position="79"/>
    </location>
</feature>
<feature type="compositionally biased region" description="Low complexity" evidence="1">
    <location>
        <begin position="1030"/>
        <end position="1067"/>
    </location>
</feature>
<feature type="compositionally biased region" description="Gly residues" evidence="1">
    <location>
        <begin position="10"/>
        <end position="32"/>
    </location>
</feature>
<feature type="region of interest" description="Disordered" evidence="1">
    <location>
        <begin position="970"/>
        <end position="1159"/>
    </location>
</feature>
<dbReference type="PANTHER" id="PTHR22891">
    <property type="entry name" value="EUKARYOTIC TRANSLATION INITIATION FACTOR 2C"/>
    <property type="match status" value="1"/>
</dbReference>
<dbReference type="PROSITE" id="PS50822">
    <property type="entry name" value="PIWI"/>
    <property type="match status" value="1"/>
</dbReference>
<dbReference type="SMART" id="SM01163">
    <property type="entry name" value="DUF1785"/>
    <property type="match status" value="1"/>
</dbReference>
<dbReference type="SUPFAM" id="SSF101690">
    <property type="entry name" value="PAZ domain"/>
    <property type="match status" value="2"/>
</dbReference>
<dbReference type="CDD" id="cd02846">
    <property type="entry name" value="PAZ_argonaute_like"/>
    <property type="match status" value="1"/>
</dbReference>
<dbReference type="Gene3D" id="3.40.50.2300">
    <property type="match status" value="1"/>
</dbReference>
<accession>A0A0G2GU01</accession>
<dbReference type="Pfam" id="PF16486">
    <property type="entry name" value="ArgoN"/>
    <property type="match status" value="1"/>
</dbReference>
<dbReference type="InterPro" id="IPR003165">
    <property type="entry name" value="Piwi"/>
</dbReference>
<feature type="domain" description="Piwi" evidence="2">
    <location>
        <begin position="639"/>
        <end position="967"/>
    </location>
</feature>
<feature type="compositionally biased region" description="Polar residues" evidence="1">
    <location>
        <begin position="1004"/>
        <end position="1023"/>
    </location>
</feature>
<dbReference type="Proteomes" id="UP000053317">
    <property type="component" value="Unassembled WGS sequence"/>
</dbReference>
<keyword evidence="4" id="KW-1185">Reference proteome</keyword>
<organism evidence="3 4">
    <name type="scientific">Phaeomoniella chlamydospora</name>
    <name type="common">Phaeoacremonium chlamydosporum</name>
    <dbReference type="NCBI Taxonomy" id="158046"/>
    <lineage>
        <taxon>Eukaryota</taxon>
        <taxon>Fungi</taxon>
        <taxon>Dikarya</taxon>
        <taxon>Ascomycota</taxon>
        <taxon>Pezizomycotina</taxon>
        <taxon>Eurotiomycetes</taxon>
        <taxon>Chaetothyriomycetidae</taxon>
        <taxon>Phaeomoniellales</taxon>
        <taxon>Phaeomoniellaceae</taxon>
        <taxon>Phaeomoniella</taxon>
    </lineage>
</organism>
<dbReference type="Pfam" id="PF02171">
    <property type="entry name" value="Piwi"/>
    <property type="match status" value="1"/>
</dbReference>
<proteinExistence type="predicted"/>
<comment type="caution">
    <text evidence="3">The sequence shown here is derived from an EMBL/GenBank/DDBJ whole genome shotgun (WGS) entry which is preliminary data.</text>
</comment>